<dbReference type="GO" id="GO:0000166">
    <property type="term" value="F:nucleotide binding"/>
    <property type="evidence" value="ECO:0007669"/>
    <property type="project" value="InterPro"/>
</dbReference>
<dbReference type="PANTHER" id="PTHR43377">
    <property type="entry name" value="BILIVERDIN REDUCTASE A"/>
    <property type="match status" value="1"/>
</dbReference>
<sequence>MQLLRAQGCRVLAIDYDDAKLDLAKQFGAEICNPGKGEDVVSAGMEFSRGKGVDGVIITASTKSNDPVTQAALMSRKRGRIILVGVTGLELNRADFYEKELTFQVSCSYGPGRYDPDYEDNGNDYPYAFVRWTEQRNFEAILDMMASGQIDVKPLISHRFKFEDAEQAYELLTADKSALGILLQYESEVSSRHKKSIILNKNVVFEGSKPVVGFVGAGNYASRMLIPAFKTEGAQLHTIATSGGINGVTHGEKSGFAKTTTDTSAMISDPEINTVAIVTRHNSHAHFVSEALNAGKNVFVEKPLAVTLDELTSVEAIYNSKASNENAPKLMVGFNRRFSPQVQKMKELLSSVKQPKSFMMTMNAGAIPADHWTQDKEIGGGRIIGEACHFIDLMRFLAGSEITSVQCRRMGDVDGVDITEDKAAIILGFADGSFGTIHYLANGAANFPKERVEVFAAGRVLQLDNFRKLKAFGWPGFSKMNLWKQDKGQAGCAAAFLSAVESGKESPIPAHELFEVARVAIEIAEQLRNQQ</sequence>
<dbReference type="AlphaFoldDB" id="A0A0B8QA42"/>
<proteinExistence type="predicted"/>
<dbReference type="Gene3D" id="3.90.180.10">
    <property type="entry name" value="Medium-chain alcohol dehydrogenases, catalytic domain"/>
    <property type="match status" value="1"/>
</dbReference>
<comment type="caution">
    <text evidence="4">The sequence shown here is derived from an EMBL/GenBank/DDBJ whole genome shotgun (WGS) entry which is preliminary data.</text>
</comment>
<dbReference type="InterPro" id="IPR036291">
    <property type="entry name" value="NAD(P)-bd_dom_sf"/>
</dbReference>
<dbReference type="InterPro" id="IPR013149">
    <property type="entry name" value="ADH-like_C"/>
</dbReference>
<evidence type="ECO:0000259" key="3">
    <source>
        <dbReference type="Pfam" id="PF22725"/>
    </source>
</evidence>
<dbReference type="Pfam" id="PF00107">
    <property type="entry name" value="ADH_zinc_N"/>
    <property type="match status" value="1"/>
</dbReference>
<organism evidence="4 5">
    <name type="scientific">Vibrio ishigakensis</name>
    <dbReference type="NCBI Taxonomy" id="1481914"/>
    <lineage>
        <taxon>Bacteria</taxon>
        <taxon>Pseudomonadati</taxon>
        <taxon>Pseudomonadota</taxon>
        <taxon>Gammaproteobacteria</taxon>
        <taxon>Vibrionales</taxon>
        <taxon>Vibrionaceae</taxon>
        <taxon>Vibrio</taxon>
    </lineage>
</organism>
<dbReference type="Proteomes" id="UP000031666">
    <property type="component" value="Unassembled WGS sequence"/>
</dbReference>
<gene>
    <name evidence="4" type="ORF">JCM19241_5008</name>
</gene>
<dbReference type="InterPro" id="IPR000683">
    <property type="entry name" value="Gfo/Idh/MocA-like_OxRdtase_N"/>
</dbReference>
<feature type="domain" description="GFO/IDH/MocA-like oxidoreductase" evidence="3">
    <location>
        <begin position="355"/>
        <end position="454"/>
    </location>
</feature>
<dbReference type="Pfam" id="PF22725">
    <property type="entry name" value="GFO_IDH_MocA_C3"/>
    <property type="match status" value="1"/>
</dbReference>
<dbReference type="SUPFAM" id="SSF55347">
    <property type="entry name" value="Glyceraldehyde-3-phosphate dehydrogenase-like, C-terminal domain"/>
    <property type="match status" value="1"/>
</dbReference>
<accession>A0A0B8QA42</accession>
<feature type="domain" description="Gfo/Idh/MocA-like oxidoreductase N-terminal" evidence="2">
    <location>
        <begin position="212"/>
        <end position="319"/>
    </location>
</feature>
<evidence type="ECO:0000259" key="2">
    <source>
        <dbReference type="Pfam" id="PF01408"/>
    </source>
</evidence>
<dbReference type="EMBL" id="BBSC01000002">
    <property type="protein sequence ID" value="GAM73812.1"/>
    <property type="molecule type" value="Genomic_DNA"/>
</dbReference>
<reference evidence="4 5" key="2">
    <citation type="submission" date="2015-01" db="EMBL/GenBank/DDBJ databases">
        <authorList>
            <consortium name="NBRP consortium"/>
            <person name="Sawabe T."/>
            <person name="Meirelles P."/>
            <person name="Feng G."/>
            <person name="Sayaka M."/>
            <person name="Hattori M."/>
            <person name="Ohkuma M."/>
        </authorList>
    </citation>
    <scope>NUCLEOTIDE SEQUENCE [LARGE SCALE GENOMIC DNA]</scope>
    <source>
        <strain evidence="5">JCM 19241</strain>
    </source>
</reference>
<dbReference type="InterPro" id="IPR051450">
    <property type="entry name" value="Gfo/Idh/MocA_Oxidoreductases"/>
</dbReference>
<dbReference type="Gene3D" id="3.40.50.720">
    <property type="entry name" value="NAD(P)-binding Rossmann-like Domain"/>
    <property type="match status" value="2"/>
</dbReference>
<feature type="domain" description="Alcohol dehydrogenase-like C-terminal" evidence="1">
    <location>
        <begin position="1"/>
        <end position="114"/>
    </location>
</feature>
<dbReference type="Gene3D" id="3.30.360.10">
    <property type="entry name" value="Dihydrodipicolinate Reductase, domain 2"/>
    <property type="match status" value="1"/>
</dbReference>
<reference evidence="4 5" key="1">
    <citation type="submission" date="2015-01" db="EMBL/GenBank/DDBJ databases">
        <title>Vibrio sp. C94 JCM 19241 whole genome shotgun sequence.</title>
        <authorList>
            <person name="Sawabe T."/>
            <person name="Meirelles P."/>
            <person name="Feng G."/>
            <person name="Sayaka M."/>
            <person name="Hattori M."/>
            <person name="Ohkuma M."/>
        </authorList>
    </citation>
    <scope>NUCLEOTIDE SEQUENCE [LARGE SCALE GENOMIC DNA]</scope>
    <source>
        <strain evidence="5">JCM 19241</strain>
    </source>
</reference>
<evidence type="ECO:0000313" key="4">
    <source>
        <dbReference type="EMBL" id="GAM73812.1"/>
    </source>
</evidence>
<dbReference type="STRING" id="1481914.JCM19241_5008"/>
<dbReference type="Pfam" id="PF01408">
    <property type="entry name" value="GFO_IDH_MocA"/>
    <property type="match status" value="1"/>
</dbReference>
<evidence type="ECO:0000259" key="1">
    <source>
        <dbReference type="Pfam" id="PF00107"/>
    </source>
</evidence>
<evidence type="ECO:0000313" key="5">
    <source>
        <dbReference type="Proteomes" id="UP000031666"/>
    </source>
</evidence>
<dbReference type="PANTHER" id="PTHR43377:SF1">
    <property type="entry name" value="BILIVERDIN REDUCTASE A"/>
    <property type="match status" value="1"/>
</dbReference>
<protein>
    <submittedName>
        <fullName evidence="4">Putatve zinc-binding dehydrogenase</fullName>
    </submittedName>
</protein>
<dbReference type="InterPro" id="IPR055170">
    <property type="entry name" value="GFO_IDH_MocA-like_dom"/>
</dbReference>
<dbReference type="SUPFAM" id="SSF51735">
    <property type="entry name" value="NAD(P)-binding Rossmann-fold domains"/>
    <property type="match status" value="2"/>
</dbReference>
<dbReference type="CDD" id="cd08255">
    <property type="entry name" value="2-desacetyl-2-hydroxyethyl_bacteriochlorophyllide_like"/>
    <property type="match status" value="1"/>
</dbReference>
<name>A0A0B8QA42_9VIBR</name>